<keyword evidence="2" id="KW-1185">Reference proteome</keyword>
<sequence length="49" mass="5162">MVNSKQRGQAVTNPVPEAAARVLAKSMIISDNCNPNQEGTCKVGTCLSE</sequence>
<dbReference type="Proteomes" id="UP000177625">
    <property type="component" value="Unassembled WGS sequence"/>
</dbReference>
<evidence type="ECO:0000313" key="2">
    <source>
        <dbReference type="Proteomes" id="UP000177625"/>
    </source>
</evidence>
<name>A0A1E1M7S6_RHYSE</name>
<dbReference type="AlphaFoldDB" id="A0A1E1M7S6"/>
<organism evidence="1 2">
    <name type="scientific">Rhynchosporium secalis</name>
    <name type="common">Barley scald fungus</name>
    <dbReference type="NCBI Taxonomy" id="38038"/>
    <lineage>
        <taxon>Eukaryota</taxon>
        <taxon>Fungi</taxon>
        <taxon>Dikarya</taxon>
        <taxon>Ascomycota</taxon>
        <taxon>Pezizomycotina</taxon>
        <taxon>Leotiomycetes</taxon>
        <taxon>Helotiales</taxon>
        <taxon>Ploettnerulaceae</taxon>
        <taxon>Rhynchosporium</taxon>
    </lineage>
</organism>
<gene>
    <name evidence="1" type="ORF">RSE6_04924</name>
</gene>
<dbReference type="EMBL" id="FJVC01000185">
    <property type="protein sequence ID" value="CZT44715.1"/>
    <property type="molecule type" value="Genomic_DNA"/>
</dbReference>
<evidence type="ECO:0000313" key="1">
    <source>
        <dbReference type="EMBL" id="CZT44715.1"/>
    </source>
</evidence>
<accession>A0A1E1M7S6</accession>
<proteinExistence type="predicted"/>
<protein>
    <submittedName>
        <fullName evidence="1">Uncharacterized protein</fullName>
    </submittedName>
</protein>
<reference evidence="2" key="1">
    <citation type="submission" date="2016-03" db="EMBL/GenBank/DDBJ databases">
        <authorList>
            <person name="Guldener U."/>
        </authorList>
    </citation>
    <scope>NUCLEOTIDE SEQUENCE [LARGE SCALE GENOMIC DNA]</scope>
</reference>